<dbReference type="InterPro" id="IPR029526">
    <property type="entry name" value="PGBD"/>
</dbReference>
<dbReference type="Proteomes" id="UP001286313">
    <property type="component" value="Unassembled WGS sequence"/>
</dbReference>
<evidence type="ECO:0000259" key="1">
    <source>
        <dbReference type="Pfam" id="PF13843"/>
    </source>
</evidence>
<organism evidence="2 3">
    <name type="scientific">Petrolisthes cinctipes</name>
    <name type="common">Flat porcelain crab</name>
    <dbReference type="NCBI Taxonomy" id="88211"/>
    <lineage>
        <taxon>Eukaryota</taxon>
        <taxon>Metazoa</taxon>
        <taxon>Ecdysozoa</taxon>
        <taxon>Arthropoda</taxon>
        <taxon>Crustacea</taxon>
        <taxon>Multicrustacea</taxon>
        <taxon>Malacostraca</taxon>
        <taxon>Eumalacostraca</taxon>
        <taxon>Eucarida</taxon>
        <taxon>Decapoda</taxon>
        <taxon>Pleocyemata</taxon>
        <taxon>Anomura</taxon>
        <taxon>Galatheoidea</taxon>
        <taxon>Porcellanidae</taxon>
        <taxon>Petrolisthes</taxon>
    </lineage>
</organism>
<dbReference type="EMBL" id="JAWQEG010000998">
    <property type="protein sequence ID" value="KAK3883310.1"/>
    <property type="molecule type" value="Genomic_DNA"/>
</dbReference>
<protein>
    <recommendedName>
        <fullName evidence="1">PiggyBac transposable element-derived protein domain-containing protein</fullName>
    </recommendedName>
</protein>
<evidence type="ECO:0000313" key="2">
    <source>
        <dbReference type="EMBL" id="KAK3883310.1"/>
    </source>
</evidence>
<comment type="caution">
    <text evidence="2">The sequence shown here is derived from an EMBL/GenBank/DDBJ whole genome shotgun (WGS) entry which is preliminary data.</text>
</comment>
<reference evidence="2" key="1">
    <citation type="submission" date="2023-10" db="EMBL/GenBank/DDBJ databases">
        <title>Genome assemblies of two species of porcelain crab, Petrolisthes cinctipes and Petrolisthes manimaculis (Anomura: Porcellanidae).</title>
        <authorList>
            <person name="Angst P."/>
        </authorList>
    </citation>
    <scope>NUCLEOTIDE SEQUENCE</scope>
    <source>
        <strain evidence="2">PB745_01</strain>
        <tissue evidence="2">Gill</tissue>
    </source>
</reference>
<name>A0AAE1G138_PETCI</name>
<accession>A0AAE1G138</accession>
<feature type="domain" description="PiggyBac transposable element-derived protein" evidence="1">
    <location>
        <begin position="33"/>
        <end position="93"/>
    </location>
</feature>
<sequence>MKSTNDRSPASTAFIDTKDMTSVSYVPDRSSTTKKVVLLSTMHKQGDISDGGKPEIIEYYNKTKGGVDMFDQMTTTYTTSRKTRSWQLSVVHKINTPSLARELKLLISKAFKIPLTGTTADTGGPVAAESACPSVRCRDFPKSSDRKTRHKCHLCKRPVCPRHYYPVCSDCIYLKVIDSNFYSKSRKDKQ</sequence>
<dbReference type="AlphaFoldDB" id="A0AAE1G138"/>
<evidence type="ECO:0000313" key="3">
    <source>
        <dbReference type="Proteomes" id="UP001286313"/>
    </source>
</evidence>
<proteinExistence type="predicted"/>
<gene>
    <name evidence="2" type="ORF">Pcinc_012347</name>
</gene>
<keyword evidence="3" id="KW-1185">Reference proteome</keyword>
<dbReference type="Pfam" id="PF13843">
    <property type="entry name" value="DDE_Tnp_1_7"/>
    <property type="match status" value="1"/>
</dbReference>